<comment type="similarity">
    <text evidence="1">Belongs to the ATPase alpha/beta chains family.</text>
</comment>
<evidence type="ECO:0000256" key="1">
    <source>
        <dbReference type="ARBA" id="ARBA00008936"/>
    </source>
</evidence>
<dbReference type="InterPro" id="IPR000194">
    <property type="entry name" value="ATPase_F1/V1/A1_a/bsu_nucl-bd"/>
</dbReference>
<dbReference type="Proteomes" id="UP001291623">
    <property type="component" value="Unassembled WGS sequence"/>
</dbReference>
<evidence type="ECO:0000259" key="2">
    <source>
        <dbReference type="Pfam" id="PF00006"/>
    </source>
</evidence>
<dbReference type="GO" id="GO:0005524">
    <property type="term" value="F:ATP binding"/>
    <property type="evidence" value="ECO:0007669"/>
    <property type="project" value="InterPro"/>
</dbReference>
<sequence>MACFSHFEQKRKSKKRLAVNKRNWTSFQNVLIIEALKYVLQSQVLHGDLYTRLATVVKKIEVYPTNTQWEIHAIKHGFLTSFLSNQLIGKTHDGKQERRAMEYTIVVAETTDSPATLQYLAPYTGAALAEYFMYHERHTLIIYDDLSKQAQAYRQMSLLLRRPPSWVGGENLKVNHSVVGCS</sequence>
<comment type="caution">
    <text evidence="3">The sequence shown here is derived from an EMBL/GenBank/DDBJ whole genome shotgun (WGS) entry which is preliminary data.</text>
</comment>
<dbReference type="GO" id="GO:0046933">
    <property type="term" value="F:proton-transporting ATP synthase activity, rotational mechanism"/>
    <property type="evidence" value="ECO:0007669"/>
    <property type="project" value="InterPro"/>
</dbReference>
<reference evidence="3" key="1">
    <citation type="submission" date="2023-12" db="EMBL/GenBank/DDBJ databases">
        <title>Genome assembly of Anisodus tanguticus.</title>
        <authorList>
            <person name="Wang Y.-J."/>
        </authorList>
    </citation>
    <scope>NUCLEOTIDE SEQUENCE</scope>
    <source>
        <strain evidence="3">KB-2021</strain>
        <tissue evidence="3">Leaf</tissue>
    </source>
</reference>
<dbReference type="Gene3D" id="3.40.50.12240">
    <property type="match status" value="1"/>
</dbReference>
<dbReference type="Pfam" id="PF00006">
    <property type="entry name" value="ATP-synt_ab"/>
    <property type="match status" value="1"/>
</dbReference>
<gene>
    <name evidence="3" type="ORF">RND71_025147</name>
</gene>
<dbReference type="InterPro" id="IPR005294">
    <property type="entry name" value="ATP_synth_F1_asu"/>
</dbReference>
<dbReference type="SUPFAM" id="SSF52540">
    <property type="entry name" value="P-loop containing nucleoside triphosphate hydrolases"/>
    <property type="match status" value="1"/>
</dbReference>
<accession>A0AAE1RQY3</accession>
<evidence type="ECO:0000313" key="4">
    <source>
        <dbReference type="Proteomes" id="UP001291623"/>
    </source>
</evidence>
<proteinExistence type="inferred from homology"/>
<name>A0AAE1RQY3_9SOLA</name>
<dbReference type="AlphaFoldDB" id="A0AAE1RQY3"/>
<feature type="domain" description="ATPase F1/V1/A1 complex alpha/beta subunit nucleotide-binding" evidence="2">
    <location>
        <begin position="95"/>
        <end position="166"/>
    </location>
</feature>
<protein>
    <recommendedName>
        <fullName evidence="2">ATPase F1/V1/A1 complex alpha/beta subunit nucleotide-binding domain-containing protein</fullName>
    </recommendedName>
</protein>
<keyword evidence="4" id="KW-1185">Reference proteome</keyword>
<organism evidence="3 4">
    <name type="scientific">Anisodus tanguticus</name>
    <dbReference type="NCBI Taxonomy" id="243964"/>
    <lineage>
        <taxon>Eukaryota</taxon>
        <taxon>Viridiplantae</taxon>
        <taxon>Streptophyta</taxon>
        <taxon>Embryophyta</taxon>
        <taxon>Tracheophyta</taxon>
        <taxon>Spermatophyta</taxon>
        <taxon>Magnoliopsida</taxon>
        <taxon>eudicotyledons</taxon>
        <taxon>Gunneridae</taxon>
        <taxon>Pentapetalae</taxon>
        <taxon>asterids</taxon>
        <taxon>lamiids</taxon>
        <taxon>Solanales</taxon>
        <taxon>Solanaceae</taxon>
        <taxon>Solanoideae</taxon>
        <taxon>Hyoscyameae</taxon>
        <taxon>Anisodus</taxon>
    </lineage>
</organism>
<evidence type="ECO:0000313" key="3">
    <source>
        <dbReference type="EMBL" id="KAK4356176.1"/>
    </source>
</evidence>
<dbReference type="GO" id="GO:0043531">
    <property type="term" value="F:ADP binding"/>
    <property type="evidence" value="ECO:0007669"/>
    <property type="project" value="TreeGrafter"/>
</dbReference>
<dbReference type="PANTHER" id="PTHR48082:SF2">
    <property type="entry name" value="ATP SYNTHASE SUBUNIT ALPHA, MITOCHONDRIAL"/>
    <property type="match status" value="1"/>
</dbReference>
<dbReference type="GO" id="GO:0045259">
    <property type="term" value="C:proton-transporting ATP synthase complex"/>
    <property type="evidence" value="ECO:0007669"/>
    <property type="project" value="InterPro"/>
</dbReference>
<dbReference type="EMBL" id="JAVYJV010000013">
    <property type="protein sequence ID" value="KAK4356176.1"/>
    <property type="molecule type" value="Genomic_DNA"/>
</dbReference>
<dbReference type="PANTHER" id="PTHR48082">
    <property type="entry name" value="ATP SYNTHASE SUBUNIT ALPHA, MITOCHONDRIAL"/>
    <property type="match status" value="1"/>
</dbReference>
<dbReference type="InterPro" id="IPR027417">
    <property type="entry name" value="P-loop_NTPase"/>
</dbReference>